<dbReference type="Pfam" id="PF08843">
    <property type="entry name" value="AbiEii"/>
    <property type="match status" value="1"/>
</dbReference>
<dbReference type="Gene3D" id="3.10.450.620">
    <property type="entry name" value="JHP933, nucleotidyltransferase-like core domain"/>
    <property type="match status" value="1"/>
</dbReference>
<dbReference type="OrthoDB" id="9780929at2"/>
<organism evidence="1 2">
    <name type="scientific">Seonamhaeicola algicola</name>
    <dbReference type="NCBI Taxonomy" id="1719036"/>
    <lineage>
        <taxon>Bacteria</taxon>
        <taxon>Pseudomonadati</taxon>
        <taxon>Bacteroidota</taxon>
        <taxon>Flavobacteriia</taxon>
        <taxon>Flavobacteriales</taxon>
        <taxon>Flavobacteriaceae</taxon>
    </lineage>
</organism>
<name>A0A5C7ABR8_9FLAO</name>
<dbReference type="GO" id="GO:0016740">
    <property type="term" value="F:transferase activity"/>
    <property type="evidence" value="ECO:0007669"/>
    <property type="project" value="UniProtKB-KW"/>
</dbReference>
<dbReference type="AlphaFoldDB" id="A0A5C7ABR8"/>
<evidence type="ECO:0000313" key="2">
    <source>
        <dbReference type="Proteomes" id="UP000321790"/>
    </source>
</evidence>
<protein>
    <submittedName>
        <fullName evidence="1">Nucleotidyl transferase AbiEii/AbiGii toxin family protein</fullName>
    </submittedName>
</protein>
<reference evidence="2" key="1">
    <citation type="submission" date="2019-08" db="EMBL/GenBank/DDBJ databases">
        <title>Seonamhaeicola sediminis sp. nov., isolated from marine sediment.</title>
        <authorList>
            <person name="Cao W.R."/>
        </authorList>
    </citation>
    <scope>NUCLEOTIDE SEQUENCE [LARGE SCALE GENOMIC DNA]</scope>
    <source>
        <strain evidence="2">Gy8</strain>
    </source>
</reference>
<dbReference type="Proteomes" id="UP000321790">
    <property type="component" value="Unassembled WGS sequence"/>
</dbReference>
<keyword evidence="2" id="KW-1185">Reference proteome</keyword>
<dbReference type="RefSeq" id="WP_147137889.1">
    <property type="nucleotide sequence ID" value="NZ_VOSC01000033.1"/>
</dbReference>
<dbReference type="EMBL" id="VOSC01000033">
    <property type="protein sequence ID" value="TXE06250.1"/>
    <property type="molecule type" value="Genomic_DNA"/>
</dbReference>
<proteinExistence type="predicted"/>
<evidence type="ECO:0000313" key="1">
    <source>
        <dbReference type="EMBL" id="TXE06250.1"/>
    </source>
</evidence>
<comment type="caution">
    <text evidence="1">The sequence shown here is derived from an EMBL/GenBank/DDBJ whole genome shotgun (WGS) entry which is preliminary data.</text>
</comment>
<keyword evidence="1" id="KW-0808">Transferase</keyword>
<accession>A0A5C7ABR8</accession>
<dbReference type="InterPro" id="IPR014942">
    <property type="entry name" value="AbiEii"/>
</dbReference>
<sequence>MKLHLDKKLFRQAVQFTSDQMQIPAIFVEKDYWVTYALFTIFNDKIGSNTVFKGGTALSKCYNIIERFSEDIDLVVLRREGESNNKLTTKIRTISNVVSNVLPEIEIAGLTHKMGMNRKTAHSYNKEFKGDYGQVRDAIVVEATWLGYFEPYTTKSACSFVGEMMMNNEQSEIAKEQNLLPFNVLVLEPSRTICEKIMSLVRFSYGENPITDLKNKIRHVYDLNQLLSVNELLTFFKSKEFDIMLLKVAQDDVASFKNNNEWLKNHPINSLIFDYPEKVWSDLKVAYESDFKNLVYGSFPDEQELLNTLILIQKRISSIDWNIKLENK</sequence>
<gene>
    <name evidence="1" type="ORF">FUA26_14855</name>
</gene>